<dbReference type="InterPro" id="IPR036271">
    <property type="entry name" value="Tet_transcr_reg_TetR-rel_C_sf"/>
</dbReference>
<accession>A0A1I2R314</accession>
<proteinExistence type="predicted"/>
<dbReference type="RefSeq" id="WP_090727225.1">
    <property type="nucleotide sequence ID" value="NZ_FOOU01000005.1"/>
</dbReference>
<feature type="domain" description="HTH tetR-type" evidence="5">
    <location>
        <begin position="6"/>
        <end position="66"/>
    </location>
</feature>
<dbReference type="InterPro" id="IPR009057">
    <property type="entry name" value="Homeodomain-like_sf"/>
</dbReference>
<evidence type="ECO:0000256" key="1">
    <source>
        <dbReference type="ARBA" id="ARBA00023015"/>
    </source>
</evidence>
<dbReference type="STRING" id="1045558.SAMN05216175_105170"/>
<feature type="DNA-binding region" description="H-T-H motif" evidence="4">
    <location>
        <begin position="29"/>
        <end position="48"/>
    </location>
</feature>
<dbReference type="Pfam" id="PF00440">
    <property type="entry name" value="TetR_N"/>
    <property type="match status" value="1"/>
</dbReference>
<protein>
    <submittedName>
        <fullName evidence="6">Transcriptional regulator, TetR family</fullName>
    </submittedName>
</protein>
<evidence type="ECO:0000256" key="3">
    <source>
        <dbReference type="ARBA" id="ARBA00023163"/>
    </source>
</evidence>
<dbReference type="AlphaFoldDB" id="A0A1I2R314"/>
<keyword evidence="3" id="KW-0804">Transcription</keyword>
<dbReference type="PROSITE" id="PS50977">
    <property type="entry name" value="HTH_TETR_2"/>
    <property type="match status" value="1"/>
</dbReference>
<dbReference type="InterPro" id="IPR001647">
    <property type="entry name" value="HTH_TetR"/>
</dbReference>
<dbReference type="OrthoDB" id="270177at2"/>
<keyword evidence="1" id="KW-0805">Transcription regulation</keyword>
<evidence type="ECO:0000313" key="6">
    <source>
        <dbReference type="EMBL" id="SFG32196.1"/>
    </source>
</evidence>
<dbReference type="Proteomes" id="UP000198623">
    <property type="component" value="Unassembled WGS sequence"/>
</dbReference>
<evidence type="ECO:0000256" key="2">
    <source>
        <dbReference type="ARBA" id="ARBA00023125"/>
    </source>
</evidence>
<dbReference type="PANTHER" id="PTHR47506:SF1">
    <property type="entry name" value="HTH-TYPE TRANSCRIPTIONAL REGULATOR YJDC"/>
    <property type="match status" value="1"/>
</dbReference>
<dbReference type="Gene3D" id="1.10.10.60">
    <property type="entry name" value="Homeodomain-like"/>
    <property type="match status" value="1"/>
</dbReference>
<dbReference type="EMBL" id="FOOU01000005">
    <property type="protein sequence ID" value="SFG32196.1"/>
    <property type="molecule type" value="Genomic_DNA"/>
</dbReference>
<evidence type="ECO:0000256" key="4">
    <source>
        <dbReference type="PROSITE-ProRule" id="PRU00335"/>
    </source>
</evidence>
<keyword evidence="2 4" id="KW-0238">DNA-binding</keyword>
<gene>
    <name evidence="6" type="ORF">SAMN05216175_105170</name>
</gene>
<evidence type="ECO:0000259" key="5">
    <source>
        <dbReference type="PROSITE" id="PS50977"/>
    </source>
</evidence>
<organism evidence="6 7">
    <name type="scientific">Neptunomonas qingdaonensis</name>
    <dbReference type="NCBI Taxonomy" id="1045558"/>
    <lineage>
        <taxon>Bacteria</taxon>
        <taxon>Pseudomonadati</taxon>
        <taxon>Pseudomonadota</taxon>
        <taxon>Gammaproteobacteria</taxon>
        <taxon>Oceanospirillales</taxon>
        <taxon>Oceanospirillaceae</taxon>
        <taxon>Neptunomonas</taxon>
    </lineage>
</organism>
<dbReference type="GO" id="GO:0003677">
    <property type="term" value="F:DNA binding"/>
    <property type="evidence" value="ECO:0007669"/>
    <property type="project" value="UniProtKB-UniRule"/>
</dbReference>
<dbReference type="SUPFAM" id="SSF46689">
    <property type="entry name" value="Homeodomain-like"/>
    <property type="match status" value="1"/>
</dbReference>
<dbReference type="InterPro" id="IPR011075">
    <property type="entry name" value="TetR_C"/>
</dbReference>
<sequence>MSKQAKFNRDEVIEKAKNLYWEKGYHATSMRNLQDVVDMRPGSIYAAFGSKDNLFKEALNRYAETSAENLADSMAQETTALGGLKRFLRNVTICNKGTAPSGMCMIVKSVAELTQNDSPDLLAQAKGILQTIEASFANIFQQAINNGEVSTQKSPAELARYFQVQLIGLRTYAQVTNDINAVEKFIDDIFKELH</sequence>
<dbReference type="Gene3D" id="1.10.357.10">
    <property type="entry name" value="Tetracycline Repressor, domain 2"/>
    <property type="match status" value="1"/>
</dbReference>
<dbReference type="PANTHER" id="PTHR47506">
    <property type="entry name" value="TRANSCRIPTIONAL REGULATORY PROTEIN"/>
    <property type="match status" value="1"/>
</dbReference>
<name>A0A1I2R314_9GAMM</name>
<dbReference type="SUPFAM" id="SSF48498">
    <property type="entry name" value="Tetracyclin repressor-like, C-terminal domain"/>
    <property type="match status" value="1"/>
</dbReference>
<reference evidence="7" key="1">
    <citation type="submission" date="2016-10" db="EMBL/GenBank/DDBJ databases">
        <authorList>
            <person name="Varghese N."/>
            <person name="Submissions S."/>
        </authorList>
    </citation>
    <scope>NUCLEOTIDE SEQUENCE [LARGE SCALE GENOMIC DNA]</scope>
    <source>
        <strain evidence="7">CGMCC 1.10971</strain>
    </source>
</reference>
<dbReference type="Pfam" id="PF16925">
    <property type="entry name" value="TetR_C_13"/>
    <property type="match status" value="1"/>
</dbReference>
<keyword evidence="7" id="KW-1185">Reference proteome</keyword>
<evidence type="ECO:0000313" key="7">
    <source>
        <dbReference type="Proteomes" id="UP000198623"/>
    </source>
</evidence>